<gene>
    <name evidence="2" type="ORF">H9647_08410</name>
</gene>
<accession>A0ABR8SXE9</accession>
<keyword evidence="1" id="KW-1133">Transmembrane helix</keyword>
<dbReference type="EMBL" id="JACSQL010000002">
    <property type="protein sequence ID" value="MBD7968085.1"/>
    <property type="molecule type" value="Genomic_DNA"/>
</dbReference>
<sequence>MKLRPIPIAVSLFVTATLLFGGWFVYRQVAMFKPIEKLVSAYEGVNNVQIDITPKEVNLNLDLEPQTNLRGLVELIHTDGSQYIKGKKLKLDVKNHSTEELDEFWSSALFTVAEAMETRQYTQIPEELQKMSDGSIQVDYDMDDQNVYVSLSDGEASKFIILPRQSATMGVWPNA</sequence>
<evidence type="ECO:0000313" key="3">
    <source>
        <dbReference type="Proteomes" id="UP000608071"/>
    </source>
</evidence>
<evidence type="ECO:0000313" key="2">
    <source>
        <dbReference type="EMBL" id="MBD7968085.1"/>
    </source>
</evidence>
<organism evidence="2 3">
    <name type="scientific">Paenibacillus gallinarum</name>
    <dbReference type="NCBI Taxonomy" id="2762232"/>
    <lineage>
        <taxon>Bacteria</taxon>
        <taxon>Bacillati</taxon>
        <taxon>Bacillota</taxon>
        <taxon>Bacilli</taxon>
        <taxon>Bacillales</taxon>
        <taxon>Paenibacillaceae</taxon>
        <taxon>Paenibacillus</taxon>
    </lineage>
</organism>
<evidence type="ECO:0008006" key="4">
    <source>
        <dbReference type="Google" id="ProtNLM"/>
    </source>
</evidence>
<evidence type="ECO:0000256" key="1">
    <source>
        <dbReference type="SAM" id="Phobius"/>
    </source>
</evidence>
<keyword evidence="1" id="KW-0472">Membrane</keyword>
<protein>
    <recommendedName>
        <fullName evidence="4">DUF4352 domain-containing protein</fullName>
    </recommendedName>
</protein>
<keyword evidence="3" id="KW-1185">Reference proteome</keyword>
<dbReference type="RefSeq" id="WP_191799284.1">
    <property type="nucleotide sequence ID" value="NZ_JACSQL010000002.1"/>
</dbReference>
<proteinExistence type="predicted"/>
<name>A0ABR8SXE9_9BACL</name>
<feature type="transmembrane region" description="Helical" evidence="1">
    <location>
        <begin position="6"/>
        <end position="26"/>
    </location>
</feature>
<comment type="caution">
    <text evidence="2">The sequence shown here is derived from an EMBL/GenBank/DDBJ whole genome shotgun (WGS) entry which is preliminary data.</text>
</comment>
<reference evidence="2 3" key="1">
    <citation type="submission" date="2020-08" db="EMBL/GenBank/DDBJ databases">
        <title>A Genomic Blueprint of the Chicken Gut Microbiome.</title>
        <authorList>
            <person name="Gilroy R."/>
            <person name="Ravi A."/>
            <person name="Getino M."/>
            <person name="Pursley I."/>
            <person name="Horton D.L."/>
            <person name="Alikhan N.-F."/>
            <person name="Baker D."/>
            <person name="Gharbi K."/>
            <person name="Hall N."/>
            <person name="Watson M."/>
            <person name="Adriaenssens E.M."/>
            <person name="Foster-Nyarko E."/>
            <person name="Jarju S."/>
            <person name="Secka A."/>
            <person name="Antonio M."/>
            <person name="Oren A."/>
            <person name="Chaudhuri R."/>
            <person name="La Ragione R.M."/>
            <person name="Hildebrand F."/>
            <person name="Pallen M.J."/>
        </authorList>
    </citation>
    <scope>NUCLEOTIDE SEQUENCE [LARGE SCALE GENOMIC DNA]</scope>
    <source>
        <strain evidence="2 3">Sa2BVA9</strain>
    </source>
</reference>
<dbReference type="Proteomes" id="UP000608071">
    <property type="component" value="Unassembled WGS sequence"/>
</dbReference>
<keyword evidence="1" id="KW-0812">Transmembrane</keyword>